<proteinExistence type="predicted"/>
<gene>
    <name evidence="1" type="ORF">HD594_001303</name>
</gene>
<reference evidence="1 2" key="1">
    <citation type="submission" date="2020-08" db="EMBL/GenBank/DDBJ databases">
        <title>Sequencing the genomes of 1000 actinobacteria strains.</title>
        <authorList>
            <person name="Klenk H.-P."/>
        </authorList>
    </citation>
    <scope>NUCLEOTIDE SEQUENCE [LARGE SCALE GENOMIC DNA]</scope>
    <source>
        <strain evidence="1 2">DSM 12511</strain>
    </source>
</reference>
<dbReference type="AlphaFoldDB" id="A0A7X0KUB1"/>
<accession>A0A7X0KUB1</accession>
<dbReference type="RefSeq" id="WP_184750177.1">
    <property type="nucleotide sequence ID" value="NZ_BAAAJR010000010.1"/>
</dbReference>
<organism evidence="1 2">
    <name type="scientific">Microbacterium thalassium</name>
    <dbReference type="NCBI Taxonomy" id="362649"/>
    <lineage>
        <taxon>Bacteria</taxon>
        <taxon>Bacillati</taxon>
        <taxon>Actinomycetota</taxon>
        <taxon>Actinomycetes</taxon>
        <taxon>Micrococcales</taxon>
        <taxon>Microbacteriaceae</taxon>
        <taxon>Microbacterium</taxon>
    </lineage>
</organism>
<sequence>MARTGGRNMWIAVPATTVSLAVVAALVWLALPMVPVAWDWVGQTLRDATLRAQETGDEEPVAGSLDLDALDCRDLYPENLWAELTWTADVSLAQDHSPPPTAAAGLAEEVSADVAVTCTWTRGAGGSIVTTLAEVDGDAETVVQDALRAEGFSCNVREGVLDCARLTGRVREEHTLSGRLWLVSLESGWQPAGYGDRLDAWLFG</sequence>
<dbReference type="EMBL" id="JACHML010000001">
    <property type="protein sequence ID" value="MBB6390990.1"/>
    <property type="molecule type" value="Genomic_DNA"/>
</dbReference>
<protein>
    <submittedName>
        <fullName evidence="1">Uncharacterized protein</fullName>
    </submittedName>
</protein>
<comment type="caution">
    <text evidence="1">The sequence shown here is derived from an EMBL/GenBank/DDBJ whole genome shotgun (WGS) entry which is preliminary data.</text>
</comment>
<dbReference type="Proteomes" id="UP000537775">
    <property type="component" value="Unassembled WGS sequence"/>
</dbReference>
<evidence type="ECO:0000313" key="1">
    <source>
        <dbReference type="EMBL" id="MBB6390990.1"/>
    </source>
</evidence>
<name>A0A7X0KUB1_9MICO</name>
<evidence type="ECO:0000313" key="2">
    <source>
        <dbReference type="Proteomes" id="UP000537775"/>
    </source>
</evidence>
<keyword evidence="2" id="KW-1185">Reference proteome</keyword>